<reference evidence="10" key="1">
    <citation type="journal article" date="2019" name="Int. J. Syst. Evol. Microbiol.">
        <title>The Global Catalogue of Microorganisms (GCM) 10K type strain sequencing project: providing services to taxonomists for standard genome sequencing and annotation.</title>
        <authorList>
            <consortium name="The Broad Institute Genomics Platform"/>
            <consortium name="The Broad Institute Genome Sequencing Center for Infectious Disease"/>
            <person name="Wu L."/>
            <person name="Ma J."/>
        </authorList>
    </citation>
    <scope>NUCLEOTIDE SEQUENCE [LARGE SCALE GENOMIC DNA]</scope>
    <source>
        <strain evidence="10">KACC 12649</strain>
    </source>
</reference>
<dbReference type="Gene3D" id="3.40.50.620">
    <property type="entry name" value="HUPs"/>
    <property type="match status" value="1"/>
</dbReference>
<evidence type="ECO:0000259" key="8">
    <source>
        <dbReference type="SMART" id="SM00904"/>
    </source>
</evidence>
<dbReference type="SMART" id="SM00904">
    <property type="entry name" value="Flavokinase"/>
    <property type="match status" value="1"/>
</dbReference>
<keyword evidence="6" id="KW-0067">ATP-binding</keyword>
<comment type="catalytic activity">
    <reaction evidence="7">
        <text>riboflavin + ATP = FMN + ADP + H(+)</text>
        <dbReference type="Rhea" id="RHEA:14357"/>
        <dbReference type="ChEBI" id="CHEBI:15378"/>
        <dbReference type="ChEBI" id="CHEBI:30616"/>
        <dbReference type="ChEBI" id="CHEBI:57986"/>
        <dbReference type="ChEBI" id="CHEBI:58210"/>
        <dbReference type="ChEBI" id="CHEBI:456216"/>
        <dbReference type="EC" id="2.7.1.26"/>
    </reaction>
</comment>
<dbReference type="Gene3D" id="2.40.30.30">
    <property type="entry name" value="Riboflavin kinase-like"/>
    <property type="match status" value="1"/>
</dbReference>
<name>A0ABW0KZP9_9BURK</name>
<dbReference type="PANTHER" id="PTHR22749:SF6">
    <property type="entry name" value="RIBOFLAVIN KINASE"/>
    <property type="match status" value="1"/>
</dbReference>
<evidence type="ECO:0000313" key="10">
    <source>
        <dbReference type="Proteomes" id="UP001596050"/>
    </source>
</evidence>
<dbReference type="InterPro" id="IPR014729">
    <property type="entry name" value="Rossmann-like_a/b/a_fold"/>
</dbReference>
<dbReference type="EC" id="2.7.1.26" evidence="1"/>
<keyword evidence="4" id="KW-0808">Transferase</keyword>
<keyword evidence="3" id="KW-0288">FMN</keyword>
<dbReference type="Pfam" id="PF01687">
    <property type="entry name" value="Flavokinase"/>
    <property type="match status" value="1"/>
</dbReference>
<dbReference type="InterPro" id="IPR023468">
    <property type="entry name" value="Riboflavin_kinase"/>
</dbReference>
<comment type="caution">
    <text evidence="9">The sequence shown here is derived from an EMBL/GenBank/DDBJ whole genome shotgun (WGS) entry which is preliminary data.</text>
</comment>
<evidence type="ECO:0000313" key="9">
    <source>
        <dbReference type="EMBL" id="MFC5458889.1"/>
    </source>
</evidence>
<evidence type="ECO:0000256" key="5">
    <source>
        <dbReference type="ARBA" id="ARBA00022741"/>
    </source>
</evidence>
<keyword evidence="2" id="KW-0285">Flavoprotein</keyword>
<gene>
    <name evidence="9" type="ORF">ACFPN5_03580</name>
</gene>
<evidence type="ECO:0000256" key="6">
    <source>
        <dbReference type="ARBA" id="ARBA00022840"/>
    </source>
</evidence>
<feature type="domain" description="Riboflavin kinase" evidence="8">
    <location>
        <begin position="134"/>
        <end position="259"/>
    </location>
</feature>
<evidence type="ECO:0000256" key="2">
    <source>
        <dbReference type="ARBA" id="ARBA00022630"/>
    </source>
</evidence>
<evidence type="ECO:0000256" key="7">
    <source>
        <dbReference type="ARBA" id="ARBA00047880"/>
    </source>
</evidence>
<keyword evidence="5" id="KW-0547">Nucleotide-binding</keyword>
<protein>
    <recommendedName>
        <fullName evidence="1">riboflavin kinase</fullName>
        <ecNumber evidence="1">2.7.1.26</ecNumber>
    </recommendedName>
</protein>
<evidence type="ECO:0000256" key="4">
    <source>
        <dbReference type="ARBA" id="ARBA00022679"/>
    </source>
</evidence>
<accession>A0ABW0KZP9</accession>
<dbReference type="InterPro" id="IPR015865">
    <property type="entry name" value="Riboflavin_kinase_bac/euk"/>
</dbReference>
<keyword evidence="10" id="KW-1185">Reference proteome</keyword>
<keyword evidence="9" id="KW-0418">Kinase</keyword>
<dbReference type="SUPFAM" id="SSF82114">
    <property type="entry name" value="Riboflavin kinase-like"/>
    <property type="match status" value="1"/>
</dbReference>
<evidence type="ECO:0000256" key="1">
    <source>
        <dbReference type="ARBA" id="ARBA00012105"/>
    </source>
</evidence>
<dbReference type="RefSeq" id="WP_379780179.1">
    <property type="nucleotide sequence ID" value="NZ_JBHSMU010000004.1"/>
</dbReference>
<proteinExistence type="predicted"/>
<organism evidence="9 10">
    <name type="scientific">Massilia niabensis</name>
    <dbReference type="NCBI Taxonomy" id="544910"/>
    <lineage>
        <taxon>Bacteria</taxon>
        <taxon>Pseudomonadati</taxon>
        <taxon>Pseudomonadota</taxon>
        <taxon>Betaproteobacteria</taxon>
        <taxon>Burkholderiales</taxon>
        <taxon>Oxalobacteraceae</taxon>
        <taxon>Telluria group</taxon>
        <taxon>Massilia</taxon>
    </lineage>
</organism>
<dbReference type="PANTHER" id="PTHR22749">
    <property type="entry name" value="RIBOFLAVIN KINASE/FMN ADENYLYLTRANSFERASE"/>
    <property type="match status" value="1"/>
</dbReference>
<dbReference type="Proteomes" id="UP001596050">
    <property type="component" value="Unassembled WGS sequence"/>
</dbReference>
<sequence>MKVLFGVRAGAALPPCVLAVADFDGMHGEHRRILADAGAQARARGIALAALVLAPARQTSRAHGSLRDTLAGLRVAGVDHVLISRSTHDAATALVALPNVRQVVTATEGQAWLDASAQLTGAVARADFPALRALRGHPFSVSGHVVHGRKLGRMMGFPTLNLKMKHGPAGLSGIYVVQVHGLAPHPLPAVASVGVRPTVERDGEPLLEVHVMETVASCYGKIVSVEFLKKLRAELRFDGIDALKAAIEVDVTAARRYFMASAA</sequence>
<dbReference type="EMBL" id="JBHSMU010000004">
    <property type="protein sequence ID" value="MFC5458889.1"/>
    <property type="molecule type" value="Genomic_DNA"/>
</dbReference>
<dbReference type="InterPro" id="IPR023465">
    <property type="entry name" value="Riboflavin_kinase_dom_sf"/>
</dbReference>
<evidence type="ECO:0000256" key="3">
    <source>
        <dbReference type="ARBA" id="ARBA00022643"/>
    </source>
</evidence>
<dbReference type="GO" id="GO:0016301">
    <property type="term" value="F:kinase activity"/>
    <property type="evidence" value="ECO:0007669"/>
    <property type="project" value="UniProtKB-KW"/>
</dbReference>